<dbReference type="InterPro" id="IPR001005">
    <property type="entry name" value="SANT/Myb"/>
</dbReference>
<dbReference type="Proteomes" id="UP000807342">
    <property type="component" value="Unassembled WGS sequence"/>
</dbReference>
<dbReference type="OrthoDB" id="424753at2759"/>
<dbReference type="PROSITE" id="PS51294">
    <property type="entry name" value="HTH_MYB"/>
    <property type="match status" value="1"/>
</dbReference>
<dbReference type="Pfam" id="PF23082">
    <property type="entry name" value="Myb_DNA-binding_2"/>
    <property type="match status" value="1"/>
</dbReference>
<feature type="domain" description="HTH myb-type" evidence="3">
    <location>
        <begin position="276"/>
        <end position="335"/>
    </location>
</feature>
<dbReference type="InterPro" id="IPR009057">
    <property type="entry name" value="Homeodomain-like_sf"/>
</dbReference>
<dbReference type="PROSITE" id="PS50090">
    <property type="entry name" value="MYB_LIKE"/>
    <property type="match status" value="1"/>
</dbReference>
<comment type="caution">
    <text evidence="4">The sequence shown here is derived from an EMBL/GenBank/DDBJ whole genome shotgun (WGS) entry which is preliminary data.</text>
</comment>
<gene>
    <name evidence="4" type="ORF">P691DRAFT_722666</name>
</gene>
<protein>
    <recommendedName>
        <fullName evidence="6">Myb-like domain-containing protein</fullName>
    </recommendedName>
</protein>
<evidence type="ECO:0008006" key="6">
    <source>
        <dbReference type="Google" id="ProtNLM"/>
    </source>
</evidence>
<dbReference type="InterPro" id="IPR017930">
    <property type="entry name" value="Myb_dom"/>
</dbReference>
<feature type="domain" description="Myb-like" evidence="2">
    <location>
        <begin position="276"/>
        <end position="331"/>
    </location>
</feature>
<dbReference type="Gene3D" id="1.10.10.60">
    <property type="entry name" value="Homeodomain-like"/>
    <property type="match status" value="1"/>
</dbReference>
<evidence type="ECO:0000259" key="3">
    <source>
        <dbReference type="PROSITE" id="PS51294"/>
    </source>
</evidence>
<feature type="compositionally biased region" description="Basic and acidic residues" evidence="1">
    <location>
        <begin position="267"/>
        <end position="279"/>
    </location>
</feature>
<sequence>MDRKRAQTLEALEAFIQTQKTLLDTTYSDIERLREARATAIADPHTFIGNLHTELDASPFRLSALPDWQLVVPKGIDWSVFEGLDPAPLQQFTLDAQQVHVSRNEPNPTQKSPLSDLQKLVKSARRSIIDPVLAAFTQMPEIEDGSESEIDEEELRREMEREKIRQLKRRRIQTCGLKLPGLRMEGSTGVFIRHDLDDESMDVDISLDNDGDGSQTPIISQPPKSSRPQRTSHRNAADNSPPNSRSRKKARKGDPPKASSPTPKPVEAPKDTGKPKPETYKQAWSLSEQHLLEQLLEQIPEGEKYRWQKISRAMNGRRTPRQVASRVQKYFEKLKKYGLEG</sequence>
<accession>A0A9P5XM75</accession>
<evidence type="ECO:0000313" key="5">
    <source>
        <dbReference type="Proteomes" id="UP000807342"/>
    </source>
</evidence>
<keyword evidence="5" id="KW-1185">Reference proteome</keyword>
<evidence type="ECO:0000256" key="1">
    <source>
        <dbReference type="SAM" id="MobiDB-lite"/>
    </source>
</evidence>
<organism evidence="4 5">
    <name type="scientific">Macrolepiota fuliginosa MF-IS2</name>
    <dbReference type="NCBI Taxonomy" id="1400762"/>
    <lineage>
        <taxon>Eukaryota</taxon>
        <taxon>Fungi</taxon>
        <taxon>Dikarya</taxon>
        <taxon>Basidiomycota</taxon>
        <taxon>Agaricomycotina</taxon>
        <taxon>Agaricomycetes</taxon>
        <taxon>Agaricomycetidae</taxon>
        <taxon>Agaricales</taxon>
        <taxon>Agaricineae</taxon>
        <taxon>Agaricaceae</taxon>
        <taxon>Macrolepiota</taxon>
    </lineage>
</organism>
<dbReference type="SMART" id="SM00717">
    <property type="entry name" value="SANT"/>
    <property type="match status" value="1"/>
</dbReference>
<evidence type="ECO:0000313" key="4">
    <source>
        <dbReference type="EMBL" id="KAF9452120.1"/>
    </source>
</evidence>
<proteinExistence type="predicted"/>
<dbReference type="InterPro" id="IPR037830">
    <property type="entry name" value="ZZZ3"/>
</dbReference>
<dbReference type="SUPFAM" id="SSF46689">
    <property type="entry name" value="Homeodomain-like"/>
    <property type="match status" value="1"/>
</dbReference>
<dbReference type="PANTHER" id="PTHR22705">
    <property type="entry name" value="ZINC FINGER, ZZ DOMAIN CONTAINING 3"/>
    <property type="match status" value="1"/>
</dbReference>
<dbReference type="PANTHER" id="PTHR22705:SF0">
    <property type="entry name" value="ZZ-TYPE ZINC FINGER-CONTAINING PROTEIN 3"/>
    <property type="match status" value="1"/>
</dbReference>
<feature type="compositionally biased region" description="Acidic residues" evidence="1">
    <location>
        <begin position="202"/>
        <end position="211"/>
    </location>
</feature>
<feature type="compositionally biased region" description="Polar residues" evidence="1">
    <location>
        <begin position="212"/>
        <end position="229"/>
    </location>
</feature>
<dbReference type="CDD" id="cd00167">
    <property type="entry name" value="SANT"/>
    <property type="match status" value="1"/>
</dbReference>
<evidence type="ECO:0000259" key="2">
    <source>
        <dbReference type="PROSITE" id="PS50090"/>
    </source>
</evidence>
<dbReference type="EMBL" id="MU151075">
    <property type="protein sequence ID" value="KAF9452120.1"/>
    <property type="molecule type" value="Genomic_DNA"/>
</dbReference>
<feature type="region of interest" description="Disordered" evidence="1">
    <location>
        <begin position="202"/>
        <end position="281"/>
    </location>
</feature>
<name>A0A9P5XM75_9AGAR</name>
<reference evidence="4" key="1">
    <citation type="submission" date="2020-11" db="EMBL/GenBank/DDBJ databases">
        <authorList>
            <consortium name="DOE Joint Genome Institute"/>
            <person name="Ahrendt S."/>
            <person name="Riley R."/>
            <person name="Andreopoulos W."/>
            <person name="Labutti K."/>
            <person name="Pangilinan J."/>
            <person name="Ruiz-Duenas F.J."/>
            <person name="Barrasa J.M."/>
            <person name="Sanchez-Garcia M."/>
            <person name="Camarero S."/>
            <person name="Miyauchi S."/>
            <person name="Serrano A."/>
            <person name="Linde D."/>
            <person name="Babiker R."/>
            <person name="Drula E."/>
            <person name="Ayuso-Fernandez I."/>
            <person name="Pacheco R."/>
            <person name="Padilla G."/>
            <person name="Ferreira P."/>
            <person name="Barriuso J."/>
            <person name="Kellner H."/>
            <person name="Castanera R."/>
            <person name="Alfaro M."/>
            <person name="Ramirez L."/>
            <person name="Pisabarro A.G."/>
            <person name="Kuo A."/>
            <person name="Tritt A."/>
            <person name="Lipzen A."/>
            <person name="He G."/>
            <person name="Yan M."/>
            <person name="Ng V."/>
            <person name="Cullen D."/>
            <person name="Martin F."/>
            <person name="Rosso M.-N."/>
            <person name="Henrissat B."/>
            <person name="Hibbett D."/>
            <person name="Martinez A.T."/>
            <person name="Grigoriev I.V."/>
        </authorList>
    </citation>
    <scope>NUCLEOTIDE SEQUENCE</scope>
    <source>
        <strain evidence="4">MF-IS2</strain>
    </source>
</reference>
<dbReference type="AlphaFoldDB" id="A0A9P5XM75"/>